<feature type="compositionally biased region" description="Polar residues" evidence="1">
    <location>
        <begin position="375"/>
        <end position="387"/>
    </location>
</feature>
<feature type="compositionally biased region" description="Basic and acidic residues" evidence="1">
    <location>
        <begin position="847"/>
        <end position="856"/>
    </location>
</feature>
<feature type="compositionally biased region" description="Basic and acidic residues" evidence="1">
    <location>
        <begin position="1182"/>
        <end position="1197"/>
    </location>
</feature>
<evidence type="ECO:0000259" key="2">
    <source>
        <dbReference type="PROSITE" id="PS50020"/>
    </source>
</evidence>
<feature type="region of interest" description="Disordered" evidence="1">
    <location>
        <begin position="370"/>
        <end position="483"/>
    </location>
</feature>
<sequence>MASPSAQTESLMTEPPSRSVHEGTVESSAQPSPAATHAVKSANGGARTSEVLVLSEGLEDTYKLTINQDSTGKVTEKREPAPRPTASPSSLSPLGHSTDYDHNACTFGEPRGHVPHTSPDNDARIPIGYSSSPPSRLASPYPTALFVAQPFPLAFSSLPQSTKGASLRPPKGKKGKGKKPPPMPLSPYRVPPVCEDALDSQGKRLQPDLRWTVPVLPHPYGGDQSAVYPYPALVPVAEGGPGGQLKWHSAAPTLGHLGNQGLPLPSVFQATAASSMVNGGLGPRVEGVSSKTTSQAARRAAGRGRGGGRSVSSKSKAKGRDRGRGLDGADKRKAATALPPINGDIIPAGVRVYEDWRTGAIHVHHHYYVKKPKPGTTSSTVTKAQQPPEQPPATIDQPTSTNEPTTVSQPEQRAGCTAPMKETDKRRSQPMHARPKELSRVHPPPRSHSTQAPSAKKSLPATSVDPTPPEASARFDDSGTQTDLLGMTLDQIFSFGAEIARGSPPRSMSPDALPSLFPPLSPSPSAPSVGGRPCTSSEAQAFLPKIGRGQETEAAATAAAPPGEGDKGAAKTDGHAAVPPAEAAAADEAKSVQFQKKVGGDVEGEEATLTESISSKSKKLQRKGTGMPSMALRSALHEIEDEDEDEDDEAMEGGPQEHESDDAEEEEEETPPRKKGLQRKGTGMPAKTLRDALMDVEDDECGAAQEERPVNVVTKATILPKPTKTVPAGEKKMQLVGKGRRRSMVKVDDGHGEETSPSASVRKPAPKERPGAVSAGDRPDDRRVNWDREAEENQGDLQSSRGKRIMARRPTGLPSTQLRQALQDLEDEDEGEYEGGPAPDEQPEDSSPQHEARDEEGGGSPGDPNRKVKFKGPTGDAQESSGRGPTLQRKPTGMPATALRQALLDMDDDEDDQEQHASSPDPATDPADPDLKRSTESAALAPRVETGWDEQVAEEEGGTPSKGPQAAEQEEAGWSRWTREEPEGTEGELPPSLPAHETSQEAAEPSPPPRDEDAAGKRKKSSILFADRPEPKAELLSSKQDGDLHALKALNQSLRESMKLNPTLAASDKFQDLKRISRDMAKELPVSDAGFSSDEQPEGEESTPYQPTPSRPPPAPRNILHLYGEDTPKEDETGPTSQDTTAPKPQGETVQQPQVADDSVSERQEGTTAAAEEAAQDSSAADDQRHNGVPKGDERAAAAEQQGGDTSGAAEDARAPEREEDKEEEENGLMSLEAPVPDESQANGTKEGDKERGDLDDIEEFDWKAEVEKGLPTTQWLTARAYAEFLGLDTRGADLQLYRLFRPIFASDLPAPWNARRDSQQLVFFYHPGLVTTQWRHPLEEFYMELVSLYKAHRRTSASEGAEPAAPQTAEGGGTDTDNKPREALKFDELRLRAAIENIITDLTDAGQLVKQYGQWKGPYVEKKAPLTDKRGTFVPSEGEGEGEAPSSPTDRPAQPRKRRKYFAAYKQSEGSKTFPKARWDDPVETTAKELTLKLTMLLHLWRAALPGYAFPIDPPHIYRTAHQAAQSALIHQSSKRPTSVAAAPHDTESVRRASHERRERCH</sequence>
<feature type="domain" description="WW" evidence="2">
    <location>
        <begin position="1307"/>
        <end position="1340"/>
    </location>
</feature>
<feature type="compositionally biased region" description="Basic and acidic residues" evidence="1">
    <location>
        <begin position="1546"/>
        <end position="1563"/>
    </location>
</feature>
<feature type="region of interest" description="Disordered" evidence="1">
    <location>
        <begin position="1427"/>
        <end position="1459"/>
    </location>
</feature>
<dbReference type="VEuPathDB" id="CryptoDB:Vbra_20249"/>
<feature type="compositionally biased region" description="Low complexity" evidence="1">
    <location>
        <begin position="552"/>
        <end position="563"/>
    </location>
</feature>
<feature type="region of interest" description="Disordered" evidence="1">
    <location>
        <begin position="283"/>
        <end position="345"/>
    </location>
</feature>
<dbReference type="OrthoDB" id="6344460at2759"/>
<feature type="compositionally biased region" description="Polar residues" evidence="1">
    <location>
        <begin position="396"/>
        <end position="411"/>
    </location>
</feature>
<evidence type="ECO:0000256" key="1">
    <source>
        <dbReference type="SAM" id="MobiDB-lite"/>
    </source>
</evidence>
<feature type="compositionally biased region" description="Basic and acidic residues" evidence="1">
    <location>
        <begin position="564"/>
        <end position="574"/>
    </location>
</feature>
<feature type="region of interest" description="Disordered" evidence="1">
    <location>
        <begin position="500"/>
        <end position="1043"/>
    </location>
</feature>
<dbReference type="STRING" id="1169540.A0A0G4EE55"/>
<feature type="compositionally biased region" description="Low complexity" evidence="1">
    <location>
        <begin position="1169"/>
        <end position="1181"/>
    </location>
</feature>
<dbReference type="EMBL" id="CDMY01000193">
    <property type="protein sequence ID" value="CEL93838.1"/>
    <property type="molecule type" value="Genomic_DNA"/>
</dbReference>
<feature type="compositionally biased region" description="Pro residues" evidence="1">
    <location>
        <begin position="1106"/>
        <end position="1116"/>
    </location>
</feature>
<feature type="compositionally biased region" description="Polar residues" evidence="1">
    <location>
        <begin position="1134"/>
        <end position="1154"/>
    </location>
</feature>
<feature type="compositionally biased region" description="Basic and acidic residues" evidence="1">
    <location>
        <begin position="777"/>
        <end position="788"/>
    </location>
</feature>
<gene>
    <name evidence="3" type="ORF">Vbra_20249</name>
</gene>
<evidence type="ECO:0000313" key="4">
    <source>
        <dbReference type="Proteomes" id="UP000041254"/>
    </source>
</evidence>
<protein>
    <recommendedName>
        <fullName evidence="2">WW domain-containing protein</fullName>
    </recommendedName>
</protein>
<feature type="compositionally biased region" description="Polar residues" evidence="1">
    <location>
        <begin position="1"/>
        <end position="11"/>
    </location>
</feature>
<proteinExistence type="predicted"/>
<feature type="compositionally biased region" description="Acidic residues" evidence="1">
    <location>
        <begin position="639"/>
        <end position="651"/>
    </location>
</feature>
<feature type="region of interest" description="Disordered" evidence="1">
    <location>
        <begin position="1"/>
        <end position="131"/>
    </location>
</feature>
<dbReference type="Proteomes" id="UP000041254">
    <property type="component" value="Unassembled WGS sequence"/>
</dbReference>
<feature type="compositionally biased region" description="Acidic residues" evidence="1">
    <location>
        <begin position="947"/>
        <end position="957"/>
    </location>
</feature>
<dbReference type="PROSITE" id="PS50020">
    <property type="entry name" value="WW_DOMAIN_2"/>
    <property type="match status" value="1"/>
</dbReference>
<accession>A0A0G4EE55</accession>
<feature type="compositionally biased region" description="Low complexity" evidence="1">
    <location>
        <begin position="576"/>
        <end position="586"/>
    </location>
</feature>
<feature type="compositionally biased region" description="Pro residues" evidence="1">
    <location>
        <begin position="516"/>
        <end position="525"/>
    </location>
</feature>
<dbReference type="InterPro" id="IPR001202">
    <property type="entry name" value="WW_dom"/>
</dbReference>
<feature type="compositionally biased region" description="Low complexity" evidence="1">
    <location>
        <begin position="917"/>
        <end position="926"/>
    </location>
</feature>
<feature type="compositionally biased region" description="Acidic residues" evidence="1">
    <location>
        <begin position="659"/>
        <end position="669"/>
    </location>
</feature>
<feature type="compositionally biased region" description="Basic and acidic residues" evidence="1">
    <location>
        <begin position="1123"/>
        <end position="1132"/>
    </location>
</feature>
<feature type="region of interest" description="Disordered" evidence="1">
    <location>
        <begin position="1529"/>
        <end position="1563"/>
    </location>
</feature>
<feature type="compositionally biased region" description="Polar residues" evidence="1">
    <location>
        <begin position="1529"/>
        <end position="1538"/>
    </location>
</feature>
<organism evidence="3 4">
    <name type="scientific">Vitrella brassicaformis (strain CCMP3155)</name>
    <dbReference type="NCBI Taxonomy" id="1169540"/>
    <lineage>
        <taxon>Eukaryota</taxon>
        <taxon>Sar</taxon>
        <taxon>Alveolata</taxon>
        <taxon>Colpodellida</taxon>
        <taxon>Vitrellaceae</taxon>
        <taxon>Vitrella</taxon>
    </lineage>
</organism>
<feature type="region of interest" description="Disordered" evidence="1">
    <location>
        <begin position="156"/>
        <end position="190"/>
    </location>
</feature>
<feature type="region of interest" description="Disordered" evidence="1">
    <location>
        <begin position="1081"/>
        <end position="1254"/>
    </location>
</feature>
<feature type="compositionally biased region" description="Basic and acidic residues" evidence="1">
    <location>
        <begin position="745"/>
        <end position="754"/>
    </location>
</feature>
<feature type="region of interest" description="Disordered" evidence="1">
    <location>
        <begin position="1358"/>
        <end position="1381"/>
    </location>
</feature>
<name>A0A0G4EE55_VITBC</name>
<dbReference type="SUPFAM" id="SSF51045">
    <property type="entry name" value="WW domain"/>
    <property type="match status" value="1"/>
</dbReference>
<dbReference type="InParanoid" id="A0A0G4EE55"/>
<reference evidence="3 4" key="1">
    <citation type="submission" date="2014-11" db="EMBL/GenBank/DDBJ databases">
        <authorList>
            <person name="Zhu J."/>
            <person name="Qi W."/>
            <person name="Song R."/>
        </authorList>
    </citation>
    <scope>NUCLEOTIDE SEQUENCE [LARGE SCALE GENOMIC DNA]</scope>
</reference>
<feature type="compositionally biased region" description="Acidic residues" evidence="1">
    <location>
        <begin position="824"/>
        <end position="833"/>
    </location>
</feature>
<feature type="compositionally biased region" description="Basic residues" evidence="1">
    <location>
        <begin position="170"/>
        <end position="179"/>
    </location>
</feature>
<keyword evidence="4" id="KW-1185">Reference proteome</keyword>
<feature type="compositionally biased region" description="Basic and acidic residues" evidence="1">
    <location>
        <begin position="318"/>
        <end position="333"/>
    </location>
</feature>
<dbReference type="InterPro" id="IPR036020">
    <property type="entry name" value="WW_dom_sf"/>
</dbReference>
<feature type="compositionally biased region" description="Polar residues" evidence="1">
    <location>
        <begin position="64"/>
        <end position="73"/>
    </location>
</feature>
<dbReference type="OMA" id="QHGQSIN"/>
<evidence type="ECO:0000313" key="3">
    <source>
        <dbReference type="EMBL" id="CEL93838.1"/>
    </source>
</evidence>